<sequence length="207" mass="23358">MKVLPCVACPPPAARTPPLAPGCQRLVGRDTSNNCPRKLPNTGLCVPTALPQRRMRELQILNEGLSKVTRFTLPWPYYVKVEIDCDSGIDLRVEIVRVLVPTFRLHHQTLKIVHGQSTSQDNSDKFKHNWDMLFYYGIPVPSFWLHHQISPIIPYYCNVLAAVFQSHTHVIDLALNRELVNGTVPLGNVTLIVIQRSTVRYSSRAVG</sequence>
<protein>
    <submittedName>
        <fullName evidence="1">Uncharacterized protein</fullName>
    </submittedName>
</protein>
<accession>A0A4C1V3I1</accession>
<proteinExistence type="predicted"/>
<comment type="caution">
    <text evidence="1">The sequence shown here is derived from an EMBL/GenBank/DDBJ whole genome shotgun (WGS) entry which is preliminary data.</text>
</comment>
<keyword evidence="2" id="KW-1185">Reference proteome</keyword>
<name>A0A4C1V3I1_EUMVA</name>
<dbReference type="EMBL" id="BGZK01000265">
    <property type="protein sequence ID" value="GBP32837.1"/>
    <property type="molecule type" value="Genomic_DNA"/>
</dbReference>
<evidence type="ECO:0000313" key="2">
    <source>
        <dbReference type="Proteomes" id="UP000299102"/>
    </source>
</evidence>
<dbReference type="Proteomes" id="UP000299102">
    <property type="component" value="Unassembled WGS sequence"/>
</dbReference>
<dbReference type="AlphaFoldDB" id="A0A4C1V3I1"/>
<organism evidence="1 2">
    <name type="scientific">Eumeta variegata</name>
    <name type="common">Bagworm moth</name>
    <name type="synonym">Eumeta japonica</name>
    <dbReference type="NCBI Taxonomy" id="151549"/>
    <lineage>
        <taxon>Eukaryota</taxon>
        <taxon>Metazoa</taxon>
        <taxon>Ecdysozoa</taxon>
        <taxon>Arthropoda</taxon>
        <taxon>Hexapoda</taxon>
        <taxon>Insecta</taxon>
        <taxon>Pterygota</taxon>
        <taxon>Neoptera</taxon>
        <taxon>Endopterygota</taxon>
        <taxon>Lepidoptera</taxon>
        <taxon>Glossata</taxon>
        <taxon>Ditrysia</taxon>
        <taxon>Tineoidea</taxon>
        <taxon>Psychidae</taxon>
        <taxon>Oiketicinae</taxon>
        <taxon>Eumeta</taxon>
    </lineage>
</organism>
<gene>
    <name evidence="1" type="ORF">EVAR_19689_1</name>
</gene>
<reference evidence="1 2" key="1">
    <citation type="journal article" date="2019" name="Commun. Biol.">
        <title>The bagworm genome reveals a unique fibroin gene that provides high tensile strength.</title>
        <authorList>
            <person name="Kono N."/>
            <person name="Nakamura H."/>
            <person name="Ohtoshi R."/>
            <person name="Tomita M."/>
            <person name="Numata K."/>
            <person name="Arakawa K."/>
        </authorList>
    </citation>
    <scope>NUCLEOTIDE SEQUENCE [LARGE SCALE GENOMIC DNA]</scope>
</reference>
<evidence type="ECO:0000313" key="1">
    <source>
        <dbReference type="EMBL" id="GBP32837.1"/>
    </source>
</evidence>